<reference evidence="10" key="2">
    <citation type="submission" date="2019-07" db="EMBL/GenBank/DDBJ databases">
        <authorList>
            <person name="Yang Y."/>
            <person name="Bocs S."/>
            <person name="Baudouin L."/>
        </authorList>
    </citation>
    <scope>NUCLEOTIDE SEQUENCE</scope>
    <source>
        <tissue evidence="10">Spear leaf of Hainan Tall coconut</tissue>
    </source>
</reference>
<keyword evidence="6" id="KW-0833">Ubl conjugation pathway</keyword>
<comment type="pathway">
    <text evidence="2">Protein modification; protein ubiquitination.</text>
</comment>
<evidence type="ECO:0000256" key="5">
    <source>
        <dbReference type="ARBA" id="ARBA00022737"/>
    </source>
</evidence>
<keyword evidence="4" id="KW-0808">Transferase</keyword>
<name>A0A8K0I804_COCNU</name>
<sequence length="343" mass="36448">MGRSFSDGVDSSGAFSECNSDRSGEFSPTSNGGAAHHRLLISCAADYSDDVVRDLISDLESPSVPIESQRHAAMVLRLLAKHSSENRLKIARAGAVRPLVALLSHADPQLQEHGVTAIFNLSICHENKDPIAAAGAIRPLILALKTGTPAARENAACALLRLSEVDEHKIAIGRSGAIPHLVHLLETAGPRGKKDASTALFLLCSTRENKIRAVKDGIVRPLLELMADPGSGMVDKAAYVLNSVVAVAEGRAAAVEEGGIPVLVEMVEVGTQRQKEIAMLTLLEICKESVTYRTMVSREGAIPPLVALSQSGATRGKKKVEELVELLRQPRAAEGGEGRRCRG</sequence>
<evidence type="ECO:0000256" key="6">
    <source>
        <dbReference type="ARBA" id="ARBA00022786"/>
    </source>
</evidence>
<evidence type="ECO:0000256" key="1">
    <source>
        <dbReference type="ARBA" id="ARBA00000900"/>
    </source>
</evidence>
<dbReference type="OrthoDB" id="7537227at2759"/>
<dbReference type="Gene3D" id="1.25.10.10">
    <property type="entry name" value="Leucine-rich Repeat Variant"/>
    <property type="match status" value="2"/>
</dbReference>
<dbReference type="Pfam" id="PF25598">
    <property type="entry name" value="ARM_PUB"/>
    <property type="match status" value="1"/>
</dbReference>
<dbReference type="GO" id="GO:0061630">
    <property type="term" value="F:ubiquitin protein ligase activity"/>
    <property type="evidence" value="ECO:0007669"/>
    <property type="project" value="UniProtKB-EC"/>
</dbReference>
<evidence type="ECO:0000256" key="2">
    <source>
        <dbReference type="ARBA" id="ARBA00004906"/>
    </source>
</evidence>
<feature type="repeat" description="ARM" evidence="7">
    <location>
        <begin position="94"/>
        <end position="136"/>
    </location>
</feature>
<evidence type="ECO:0000256" key="3">
    <source>
        <dbReference type="ARBA" id="ARBA00012483"/>
    </source>
</evidence>
<dbReference type="PROSITE" id="PS50176">
    <property type="entry name" value="ARM_REPEAT"/>
    <property type="match status" value="1"/>
</dbReference>
<dbReference type="EMBL" id="CM017876">
    <property type="protein sequence ID" value="KAG1342097.1"/>
    <property type="molecule type" value="Genomic_DNA"/>
</dbReference>
<dbReference type="PANTHER" id="PTHR23315">
    <property type="entry name" value="U BOX DOMAIN-CONTAINING"/>
    <property type="match status" value="1"/>
</dbReference>
<keyword evidence="11" id="KW-1185">Reference proteome</keyword>
<accession>A0A8K0I804</accession>
<dbReference type="SMART" id="SM00185">
    <property type="entry name" value="ARM"/>
    <property type="match status" value="5"/>
</dbReference>
<dbReference type="SUPFAM" id="SSF48371">
    <property type="entry name" value="ARM repeat"/>
    <property type="match status" value="1"/>
</dbReference>
<dbReference type="EC" id="2.3.2.27" evidence="3"/>
<dbReference type="InterPro" id="IPR058678">
    <property type="entry name" value="ARM_PUB"/>
</dbReference>
<organism evidence="10 11">
    <name type="scientific">Cocos nucifera</name>
    <name type="common">Coconut palm</name>
    <dbReference type="NCBI Taxonomy" id="13894"/>
    <lineage>
        <taxon>Eukaryota</taxon>
        <taxon>Viridiplantae</taxon>
        <taxon>Streptophyta</taxon>
        <taxon>Embryophyta</taxon>
        <taxon>Tracheophyta</taxon>
        <taxon>Spermatophyta</taxon>
        <taxon>Magnoliopsida</taxon>
        <taxon>Liliopsida</taxon>
        <taxon>Arecaceae</taxon>
        <taxon>Arecoideae</taxon>
        <taxon>Cocoseae</taxon>
        <taxon>Attaleinae</taxon>
        <taxon>Cocos</taxon>
    </lineage>
</organism>
<protein>
    <recommendedName>
        <fullName evidence="3">RING-type E3 ubiquitin transferase</fullName>
        <ecNumber evidence="3">2.3.2.27</ecNumber>
    </recommendedName>
</protein>
<dbReference type="InterPro" id="IPR016024">
    <property type="entry name" value="ARM-type_fold"/>
</dbReference>
<dbReference type="Proteomes" id="UP000797356">
    <property type="component" value="Chromosome 5"/>
</dbReference>
<reference evidence="10" key="1">
    <citation type="journal article" date="2017" name="Gigascience">
        <title>The genome draft of coconut (Cocos nucifera).</title>
        <authorList>
            <person name="Xiao Y."/>
            <person name="Xu P."/>
            <person name="Fan H."/>
            <person name="Baudouin L."/>
            <person name="Xia W."/>
            <person name="Bocs S."/>
            <person name="Xu J."/>
            <person name="Li Q."/>
            <person name="Guo A."/>
            <person name="Zhou L."/>
            <person name="Li J."/>
            <person name="Wu Y."/>
            <person name="Ma Z."/>
            <person name="Armero A."/>
            <person name="Issali A.E."/>
            <person name="Liu N."/>
            <person name="Peng M."/>
            <person name="Yang Y."/>
        </authorList>
    </citation>
    <scope>NUCLEOTIDE SEQUENCE</scope>
    <source>
        <tissue evidence="10">Spear leaf of Hainan Tall coconut</tissue>
    </source>
</reference>
<dbReference type="InterPro" id="IPR011989">
    <property type="entry name" value="ARM-like"/>
</dbReference>
<proteinExistence type="predicted"/>
<dbReference type="GO" id="GO:0016567">
    <property type="term" value="P:protein ubiquitination"/>
    <property type="evidence" value="ECO:0007669"/>
    <property type="project" value="UniProtKB-ARBA"/>
</dbReference>
<comment type="catalytic activity">
    <reaction evidence="1">
        <text>S-ubiquitinyl-[E2 ubiquitin-conjugating enzyme]-L-cysteine + [acceptor protein]-L-lysine = [E2 ubiquitin-conjugating enzyme]-L-cysteine + N(6)-ubiquitinyl-[acceptor protein]-L-lysine.</text>
        <dbReference type="EC" id="2.3.2.27"/>
    </reaction>
</comment>
<feature type="domain" description="U-box" evidence="9">
    <location>
        <begin position="52"/>
        <end position="328"/>
    </location>
</feature>
<gene>
    <name evidence="10" type="ORF">COCNU_05G003260</name>
</gene>
<evidence type="ECO:0000256" key="4">
    <source>
        <dbReference type="ARBA" id="ARBA00022679"/>
    </source>
</evidence>
<evidence type="ECO:0000259" key="9">
    <source>
        <dbReference type="Pfam" id="PF25598"/>
    </source>
</evidence>
<dbReference type="PANTHER" id="PTHR23315:SF64">
    <property type="entry name" value="ARM REPEAT SUPERFAMILY PROTEIN"/>
    <property type="match status" value="1"/>
</dbReference>
<feature type="region of interest" description="Disordered" evidence="8">
    <location>
        <begin position="1"/>
        <end position="29"/>
    </location>
</feature>
<evidence type="ECO:0000256" key="8">
    <source>
        <dbReference type="SAM" id="MobiDB-lite"/>
    </source>
</evidence>
<evidence type="ECO:0000256" key="7">
    <source>
        <dbReference type="PROSITE-ProRule" id="PRU00259"/>
    </source>
</evidence>
<dbReference type="InterPro" id="IPR000225">
    <property type="entry name" value="Armadillo"/>
</dbReference>
<dbReference type="AlphaFoldDB" id="A0A8K0I804"/>
<comment type="caution">
    <text evidence="10">The sequence shown here is derived from an EMBL/GenBank/DDBJ whole genome shotgun (WGS) entry which is preliminary data.</text>
</comment>
<evidence type="ECO:0000313" key="11">
    <source>
        <dbReference type="Proteomes" id="UP000797356"/>
    </source>
</evidence>
<keyword evidence="5" id="KW-0677">Repeat</keyword>
<evidence type="ECO:0000313" key="10">
    <source>
        <dbReference type="EMBL" id="KAG1342097.1"/>
    </source>
</evidence>
<dbReference type="FunFam" id="1.25.10.10:FF:000082">
    <property type="entry name" value="RING-type E3 ubiquitin transferase"/>
    <property type="match status" value="1"/>
</dbReference>